<organism evidence="3 4">
    <name type="scientific">Paralvinella palmiformis</name>
    <dbReference type="NCBI Taxonomy" id="53620"/>
    <lineage>
        <taxon>Eukaryota</taxon>
        <taxon>Metazoa</taxon>
        <taxon>Spiralia</taxon>
        <taxon>Lophotrochozoa</taxon>
        <taxon>Annelida</taxon>
        <taxon>Polychaeta</taxon>
        <taxon>Sedentaria</taxon>
        <taxon>Canalipalpata</taxon>
        <taxon>Terebellida</taxon>
        <taxon>Terebelliformia</taxon>
        <taxon>Alvinellidae</taxon>
        <taxon>Paralvinella</taxon>
    </lineage>
</organism>
<dbReference type="InterPro" id="IPR050373">
    <property type="entry name" value="Fibrinogen_C-term_domain"/>
</dbReference>
<keyword evidence="4" id="KW-1185">Reference proteome</keyword>
<dbReference type="PANTHER" id="PTHR19143">
    <property type="entry name" value="FIBRINOGEN/TENASCIN/ANGIOPOEITIN"/>
    <property type="match status" value="1"/>
</dbReference>
<sequence>MSQQEKSPLWIQSPEETSRNYHMAVLILQLIFFFSLIIPPSDLSLRFGDNKLLPQNVDYLTDDSPDTCAIFSFNKETPHIRDTIFRVELTEDNTDMINVTLIGSNLQCGHNLYVVPITEPEKASWKGIWIACSFVETSIDEKGEKCLHQCHCSGRCEEIQIMKRPREGDDPSWNLCHIMIINAFEEDTTKTISVTKDGWTIILKRMDGSVDFNREWEDYKNSFGSSDGEFWAGNEQIHRLTNDGRVYSLRVELKTDDGKQYYAEYGKFSIASEDNRYTLHVSNYVTTSTVGREREKLSGSFGGNYDGVDHVIGNGSNNVINGVNRG</sequence>
<dbReference type="InterPro" id="IPR002181">
    <property type="entry name" value="Fibrinogen_a/b/g_C_dom"/>
</dbReference>
<keyword evidence="1" id="KW-0812">Transmembrane</keyword>
<dbReference type="SUPFAM" id="SSF56496">
    <property type="entry name" value="Fibrinogen C-terminal domain-like"/>
    <property type="match status" value="1"/>
</dbReference>
<accession>A0AAD9IQX1</accession>
<feature type="domain" description="Fibrinogen C-terminal" evidence="2">
    <location>
        <begin position="137"/>
        <end position="291"/>
    </location>
</feature>
<evidence type="ECO:0000256" key="1">
    <source>
        <dbReference type="SAM" id="Phobius"/>
    </source>
</evidence>
<dbReference type="PROSITE" id="PS51406">
    <property type="entry name" value="FIBRINOGEN_C_2"/>
    <property type="match status" value="1"/>
</dbReference>
<dbReference type="EMBL" id="JAODUP010001846">
    <property type="protein sequence ID" value="KAK2139347.1"/>
    <property type="molecule type" value="Genomic_DNA"/>
</dbReference>
<keyword evidence="1" id="KW-0472">Membrane</keyword>
<reference evidence="3" key="1">
    <citation type="journal article" date="2023" name="Mol. Biol. Evol.">
        <title>Third-Generation Sequencing Reveals the Adaptive Role of the Epigenome in Three Deep-Sea Polychaetes.</title>
        <authorList>
            <person name="Perez M."/>
            <person name="Aroh O."/>
            <person name="Sun Y."/>
            <person name="Lan Y."/>
            <person name="Juniper S.K."/>
            <person name="Young C.R."/>
            <person name="Angers B."/>
            <person name="Qian P.Y."/>
        </authorList>
    </citation>
    <scope>NUCLEOTIDE SEQUENCE</scope>
    <source>
        <strain evidence="3">P08H-3</strain>
    </source>
</reference>
<dbReference type="Gene3D" id="3.90.215.10">
    <property type="entry name" value="Gamma Fibrinogen, chain A, domain 1"/>
    <property type="match status" value="1"/>
</dbReference>
<dbReference type="Proteomes" id="UP001208570">
    <property type="component" value="Unassembled WGS sequence"/>
</dbReference>
<dbReference type="InterPro" id="IPR014716">
    <property type="entry name" value="Fibrinogen_a/b/g_C_1"/>
</dbReference>
<name>A0AAD9IQX1_9ANNE</name>
<protein>
    <recommendedName>
        <fullName evidence="2">Fibrinogen C-terminal domain-containing protein</fullName>
    </recommendedName>
</protein>
<evidence type="ECO:0000313" key="3">
    <source>
        <dbReference type="EMBL" id="KAK2139347.1"/>
    </source>
</evidence>
<comment type="caution">
    <text evidence="3">The sequence shown here is derived from an EMBL/GenBank/DDBJ whole genome shotgun (WGS) entry which is preliminary data.</text>
</comment>
<dbReference type="InterPro" id="IPR036056">
    <property type="entry name" value="Fibrinogen-like_C"/>
</dbReference>
<evidence type="ECO:0000259" key="2">
    <source>
        <dbReference type="PROSITE" id="PS51406"/>
    </source>
</evidence>
<dbReference type="GO" id="GO:0005615">
    <property type="term" value="C:extracellular space"/>
    <property type="evidence" value="ECO:0007669"/>
    <property type="project" value="TreeGrafter"/>
</dbReference>
<evidence type="ECO:0000313" key="4">
    <source>
        <dbReference type="Proteomes" id="UP001208570"/>
    </source>
</evidence>
<dbReference type="AlphaFoldDB" id="A0AAD9IQX1"/>
<dbReference type="Pfam" id="PF00147">
    <property type="entry name" value="Fibrinogen_C"/>
    <property type="match status" value="1"/>
</dbReference>
<proteinExistence type="predicted"/>
<feature type="transmembrane region" description="Helical" evidence="1">
    <location>
        <begin position="21"/>
        <end position="38"/>
    </location>
</feature>
<keyword evidence="1" id="KW-1133">Transmembrane helix</keyword>
<dbReference type="SMART" id="SM00186">
    <property type="entry name" value="FBG"/>
    <property type="match status" value="1"/>
</dbReference>
<gene>
    <name evidence="3" type="ORF">LSH36_1849g00001</name>
</gene>